<dbReference type="RefSeq" id="WP_188772167.1">
    <property type="nucleotide sequence ID" value="NZ_BMHK01000020.1"/>
</dbReference>
<dbReference type="InterPro" id="IPR001296">
    <property type="entry name" value="Glyco_trans_1"/>
</dbReference>
<evidence type="ECO:0000313" key="2">
    <source>
        <dbReference type="EMBL" id="GGC07728.1"/>
    </source>
</evidence>
<dbReference type="CDD" id="cd03801">
    <property type="entry name" value="GT4_PimA-like"/>
    <property type="match status" value="1"/>
</dbReference>
<dbReference type="EMBL" id="BMHK01000020">
    <property type="protein sequence ID" value="GGC07728.1"/>
    <property type="molecule type" value="Genomic_DNA"/>
</dbReference>
<reference evidence="2" key="2">
    <citation type="submission" date="2020-09" db="EMBL/GenBank/DDBJ databases">
        <authorList>
            <person name="Sun Q."/>
            <person name="Zhou Y."/>
        </authorList>
    </citation>
    <scope>NUCLEOTIDE SEQUENCE</scope>
    <source>
        <strain evidence="2">CGMCC 1.15095</strain>
    </source>
</reference>
<sequence length="411" mass="45044">MTAIDEVVVINDFASARGGATMVALQAVHQYRRLGYRVTYICGDSPTAELNALGVAQVGLNSSALLELPAGQAFAQGLHNRQTEDVIGQWIRENDTPRTVYHLHNWSQILSPSVFRALRKVEDRLIVTCHDFFNICPNGGFSHFRSSTPCSYRSLSAQCLLSQCDRRNPARKYWRALRHMHLNGLARFGKSRSTFTFLHTRMQEKFVNSGFAANDLVSIPNPAEAWTDDRIEAERNEGFLFVGRLGRDKGADLAIDAARATGQKMTLVGIGDLVPNGSAEETGVEVTGWKGRSEIAEIARRARAVVVPSRVTEPFGLVILEAAMSGLPVIVSSHAYLAGDVVQMGFGDTFDIAHPGHLAEVIGAFAADDERIERMSRAGFANAHSLCNTPESWISNFIRIFEAKLAQSVAA</sequence>
<protein>
    <submittedName>
        <fullName evidence="2">Polysaccharide biosynthesis protein</fullName>
    </submittedName>
</protein>
<organism evidence="2 3">
    <name type="scientific">Novosphingobium endophyticum</name>
    <dbReference type="NCBI Taxonomy" id="1955250"/>
    <lineage>
        <taxon>Bacteria</taxon>
        <taxon>Pseudomonadati</taxon>
        <taxon>Pseudomonadota</taxon>
        <taxon>Alphaproteobacteria</taxon>
        <taxon>Sphingomonadales</taxon>
        <taxon>Sphingomonadaceae</taxon>
        <taxon>Novosphingobium</taxon>
    </lineage>
</organism>
<dbReference type="SUPFAM" id="SSF53756">
    <property type="entry name" value="UDP-Glycosyltransferase/glycogen phosphorylase"/>
    <property type="match status" value="1"/>
</dbReference>
<proteinExistence type="predicted"/>
<evidence type="ECO:0000313" key="3">
    <source>
        <dbReference type="Proteomes" id="UP000608154"/>
    </source>
</evidence>
<dbReference type="PANTHER" id="PTHR12526">
    <property type="entry name" value="GLYCOSYLTRANSFERASE"/>
    <property type="match status" value="1"/>
</dbReference>
<name>A0A916TTT6_9SPHN</name>
<dbReference type="Pfam" id="PF00534">
    <property type="entry name" value="Glycos_transf_1"/>
    <property type="match status" value="1"/>
</dbReference>
<dbReference type="GO" id="GO:0016757">
    <property type="term" value="F:glycosyltransferase activity"/>
    <property type="evidence" value="ECO:0007669"/>
    <property type="project" value="InterPro"/>
</dbReference>
<keyword evidence="3" id="KW-1185">Reference proteome</keyword>
<accession>A0A916TTT6</accession>
<dbReference type="PANTHER" id="PTHR12526:SF630">
    <property type="entry name" value="GLYCOSYLTRANSFERASE"/>
    <property type="match status" value="1"/>
</dbReference>
<dbReference type="AlphaFoldDB" id="A0A916TTT6"/>
<dbReference type="Gene3D" id="3.40.50.2000">
    <property type="entry name" value="Glycogen Phosphorylase B"/>
    <property type="match status" value="2"/>
</dbReference>
<evidence type="ECO:0000259" key="1">
    <source>
        <dbReference type="Pfam" id="PF00534"/>
    </source>
</evidence>
<reference evidence="2" key="1">
    <citation type="journal article" date="2014" name="Int. J. Syst. Evol. Microbiol.">
        <title>Complete genome sequence of Corynebacterium casei LMG S-19264T (=DSM 44701T), isolated from a smear-ripened cheese.</title>
        <authorList>
            <consortium name="US DOE Joint Genome Institute (JGI-PGF)"/>
            <person name="Walter F."/>
            <person name="Albersmeier A."/>
            <person name="Kalinowski J."/>
            <person name="Ruckert C."/>
        </authorList>
    </citation>
    <scope>NUCLEOTIDE SEQUENCE</scope>
    <source>
        <strain evidence="2">CGMCC 1.15095</strain>
    </source>
</reference>
<gene>
    <name evidence="2" type="ORF">GCM10011494_27930</name>
</gene>
<comment type="caution">
    <text evidence="2">The sequence shown here is derived from an EMBL/GenBank/DDBJ whole genome shotgun (WGS) entry which is preliminary data.</text>
</comment>
<feature type="domain" description="Glycosyl transferase family 1" evidence="1">
    <location>
        <begin position="233"/>
        <end position="379"/>
    </location>
</feature>
<dbReference type="Proteomes" id="UP000608154">
    <property type="component" value="Unassembled WGS sequence"/>
</dbReference>